<evidence type="ECO:0000256" key="5">
    <source>
        <dbReference type="ARBA" id="ARBA00023054"/>
    </source>
</evidence>
<evidence type="ECO:0000256" key="3">
    <source>
        <dbReference type="ARBA" id="ARBA00022490"/>
    </source>
</evidence>
<feature type="domain" description="F-BAR" evidence="11">
    <location>
        <begin position="87"/>
        <end position="351"/>
    </location>
</feature>
<organism evidence="12 13">
    <name type="scientific">Hypsibius exemplaris</name>
    <name type="common">Freshwater tardigrade</name>
    <dbReference type="NCBI Taxonomy" id="2072580"/>
    <lineage>
        <taxon>Eukaryota</taxon>
        <taxon>Metazoa</taxon>
        <taxon>Ecdysozoa</taxon>
        <taxon>Tardigrada</taxon>
        <taxon>Eutardigrada</taxon>
        <taxon>Parachela</taxon>
        <taxon>Hypsibioidea</taxon>
        <taxon>Hypsibiidae</taxon>
        <taxon>Hypsibius</taxon>
    </lineage>
</organism>
<dbReference type="InterPro" id="IPR001060">
    <property type="entry name" value="FCH_dom"/>
</dbReference>
<dbReference type="PANTHER" id="PTHR23065">
    <property type="entry name" value="PROLINE-SERINE-THREONINE PHOSPHATASE INTERACTING PROTEIN 1"/>
    <property type="match status" value="1"/>
</dbReference>
<dbReference type="PRINTS" id="PR00499">
    <property type="entry name" value="P67PHOX"/>
</dbReference>
<dbReference type="GO" id="GO:0016192">
    <property type="term" value="P:vesicle-mediated transport"/>
    <property type="evidence" value="ECO:0007669"/>
    <property type="project" value="UniProtKB-ARBA"/>
</dbReference>
<keyword evidence="6" id="KW-0206">Cytoskeleton</keyword>
<dbReference type="Gene3D" id="2.30.30.40">
    <property type="entry name" value="SH3 Domains"/>
    <property type="match status" value="1"/>
</dbReference>
<evidence type="ECO:0000256" key="8">
    <source>
        <dbReference type="PROSITE-ProRule" id="PRU01077"/>
    </source>
</evidence>
<proteinExistence type="predicted"/>
<dbReference type="EMBL" id="MTYJ01000181">
    <property type="protein sequence ID" value="OWA50086.1"/>
    <property type="molecule type" value="Genomic_DNA"/>
</dbReference>
<dbReference type="SMART" id="SM00055">
    <property type="entry name" value="FCH"/>
    <property type="match status" value="1"/>
</dbReference>
<evidence type="ECO:0000256" key="1">
    <source>
        <dbReference type="ARBA" id="ARBA00004245"/>
    </source>
</evidence>
<feature type="compositionally biased region" description="Low complexity" evidence="9">
    <location>
        <begin position="34"/>
        <end position="49"/>
    </location>
</feature>
<feature type="region of interest" description="Disordered" evidence="9">
    <location>
        <begin position="505"/>
        <end position="542"/>
    </location>
</feature>
<dbReference type="SMART" id="SM00326">
    <property type="entry name" value="SH3"/>
    <property type="match status" value="1"/>
</dbReference>
<comment type="caution">
    <text evidence="12">The sequence shown here is derived from an EMBL/GenBank/DDBJ whole genome shotgun (WGS) entry which is preliminary data.</text>
</comment>
<keyword evidence="2 7" id="KW-0728">SH3 domain</keyword>
<dbReference type="InterPro" id="IPR031160">
    <property type="entry name" value="F_BAR_dom"/>
</dbReference>
<evidence type="ECO:0000259" key="10">
    <source>
        <dbReference type="PROSITE" id="PS50002"/>
    </source>
</evidence>
<keyword evidence="5 8" id="KW-0175">Coiled coil</keyword>
<gene>
    <name evidence="12" type="ORF">BV898_14612</name>
</gene>
<evidence type="ECO:0000313" key="12">
    <source>
        <dbReference type="EMBL" id="OWA50086.1"/>
    </source>
</evidence>
<dbReference type="PROSITE" id="PS51741">
    <property type="entry name" value="F_BAR"/>
    <property type="match status" value="1"/>
</dbReference>
<dbReference type="Pfam" id="PF25610">
    <property type="entry name" value="HR1_TOCA"/>
    <property type="match status" value="1"/>
</dbReference>
<name>A0A9X6NC95_HYPEX</name>
<keyword evidence="3" id="KW-0963">Cytoplasm</keyword>
<dbReference type="PANTHER" id="PTHR23065:SF7">
    <property type="entry name" value="NOSTRIN, ISOFORM H"/>
    <property type="match status" value="1"/>
</dbReference>
<evidence type="ECO:0000259" key="11">
    <source>
        <dbReference type="PROSITE" id="PS51741"/>
    </source>
</evidence>
<dbReference type="Gene3D" id="1.20.1270.60">
    <property type="entry name" value="Arfaptin homology (AH) domain/BAR domain"/>
    <property type="match status" value="1"/>
</dbReference>
<evidence type="ECO:0000256" key="4">
    <source>
        <dbReference type="ARBA" id="ARBA00022553"/>
    </source>
</evidence>
<dbReference type="OrthoDB" id="28357at2759"/>
<keyword evidence="4" id="KW-0597">Phosphoprotein</keyword>
<evidence type="ECO:0000256" key="2">
    <source>
        <dbReference type="ARBA" id="ARBA00022443"/>
    </source>
</evidence>
<feature type="region of interest" description="Disordered" evidence="9">
    <location>
        <begin position="1"/>
        <end position="69"/>
    </location>
</feature>
<evidence type="ECO:0000256" key="6">
    <source>
        <dbReference type="ARBA" id="ARBA00023212"/>
    </source>
</evidence>
<comment type="subcellular location">
    <subcellularLocation>
        <location evidence="1">Cytoplasm</location>
        <location evidence="1">Cytoskeleton</location>
    </subcellularLocation>
</comment>
<dbReference type="InterPro" id="IPR036028">
    <property type="entry name" value="SH3-like_dom_sf"/>
</dbReference>
<evidence type="ECO:0000256" key="9">
    <source>
        <dbReference type="SAM" id="MobiDB-lite"/>
    </source>
</evidence>
<dbReference type="SUPFAM" id="SSF50044">
    <property type="entry name" value="SH3-domain"/>
    <property type="match status" value="1"/>
</dbReference>
<feature type="compositionally biased region" description="Low complexity" evidence="9">
    <location>
        <begin position="1"/>
        <end position="27"/>
    </location>
</feature>
<protein>
    <submittedName>
        <fullName evidence="12">Nostrin</fullName>
    </submittedName>
</protein>
<dbReference type="Proteomes" id="UP000192578">
    <property type="component" value="Unassembled WGS sequence"/>
</dbReference>
<evidence type="ECO:0000256" key="7">
    <source>
        <dbReference type="PROSITE-ProRule" id="PRU00192"/>
    </source>
</evidence>
<evidence type="ECO:0000313" key="13">
    <source>
        <dbReference type="Proteomes" id="UP000192578"/>
    </source>
</evidence>
<feature type="domain" description="SH3" evidence="10">
    <location>
        <begin position="580"/>
        <end position="637"/>
    </location>
</feature>
<dbReference type="InterPro" id="IPR001452">
    <property type="entry name" value="SH3_domain"/>
</dbReference>
<dbReference type="AlphaFoldDB" id="A0A9X6NC95"/>
<dbReference type="GO" id="GO:0005886">
    <property type="term" value="C:plasma membrane"/>
    <property type="evidence" value="ECO:0007669"/>
    <property type="project" value="TreeGrafter"/>
</dbReference>
<keyword evidence="13" id="KW-1185">Reference proteome</keyword>
<dbReference type="Pfam" id="PF00018">
    <property type="entry name" value="SH3_1"/>
    <property type="match status" value="1"/>
</dbReference>
<dbReference type="FunFam" id="2.30.30.40:FF:000072">
    <property type="entry name" value="Unconventional Myosin IB"/>
    <property type="match status" value="1"/>
</dbReference>
<accession>A0A9X6NC95</accession>
<dbReference type="SUPFAM" id="SSF103657">
    <property type="entry name" value="BAR/IMD domain-like"/>
    <property type="match status" value="1"/>
</dbReference>
<dbReference type="PROSITE" id="PS50002">
    <property type="entry name" value="SH3"/>
    <property type="match status" value="1"/>
</dbReference>
<sequence>MDRDTSYYSDSSYSPSTYTGAAAPAPLGHGGAYASGNSGSLQSGLSNMSVSSQSTGTLRRSGGTLSKSKSGFRLSSLSFSRHHKSPVSSSAEPKEDSGTNGFLELRRFIKQSAEFAKELTSILQERSELEANYAKSLSKISSRLARVSKDAVGTLANAWIGVATEMEQEAELHRSVAEFVSQEVAQPLRVLNDTHSKSRKAIEAVVERAEKTLVDKRDQEFKAKRNSYSLAKDLEKLQEQIINVKLGKVKSSGEKEVGKLQAKKHKLGDAVRHEEREYHDACLRSERSRQDWEIVIFKSANHLQNVEEERRKFLQETGVKYVNLMASVAPKYVLICDKMRENMARVDLNLDIQSIISERGTSPNIQEQILCDFFAEDRVNVMSKERRIEGLQKVHAMIAEDIQKEVKSREGIMHLAQVYRDTPNYSTEEGQAEVTEKQQQCESMLRFLHACNHKVLVALADIEGSEKPRHALQRFMERDRDKNSLPMTILRIPEWVARDLRPDDHGNIVSTAPPGSPPSNLERMSSRSSSTSAAGSLGRKDGARHSAIVQGNIYPNVKHGSFDTVDHAVVPEMPPPYSEACKGRCRAVYEYQARMPDELTIYPGDSIFIHAKQSDGWWRGELRGKMGAFPACYVEET</sequence>
<dbReference type="GO" id="GO:0005737">
    <property type="term" value="C:cytoplasm"/>
    <property type="evidence" value="ECO:0007669"/>
    <property type="project" value="TreeGrafter"/>
</dbReference>
<dbReference type="InterPro" id="IPR027267">
    <property type="entry name" value="AH/BAR_dom_sf"/>
</dbReference>
<dbReference type="InterPro" id="IPR057870">
    <property type="entry name" value="HR1_TOCA"/>
</dbReference>
<dbReference type="GO" id="GO:0043226">
    <property type="term" value="C:organelle"/>
    <property type="evidence" value="ECO:0007669"/>
    <property type="project" value="UniProtKB-ARBA"/>
</dbReference>
<feature type="compositionally biased region" description="Low complexity" evidence="9">
    <location>
        <begin position="526"/>
        <end position="537"/>
    </location>
</feature>
<reference evidence="13" key="1">
    <citation type="submission" date="2017-01" db="EMBL/GenBank/DDBJ databases">
        <title>Comparative genomics of anhydrobiosis in the tardigrade Hypsibius dujardini.</title>
        <authorList>
            <person name="Yoshida Y."/>
            <person name="Koutsovoulos G."/>
            <person name="Laetsch D."/>
            <person name="Stevens L."/>
            <person name="Kumar S."/>
            <person name="Horikawa D."/>
            <person name="Ishino K."/>
            <person name="Komine S."/>
            <person name="Tomita M."/>
            <person name="Blaxter M."/>
            <person name="Arakawa K."/>
        </authorList>
    </citation>
    <scope>NUCLEOTIDE SEQUENCE [LARGE SCALE GENOMIC DNA]</scope>
    <source>
        <strain evidence="13">Z151</strain>
    </source>
</reference>
<dbReference type="Gene3D" id="6.10.140.470">
    <property type="match status" value="1"/>
</dbReference>
<dbReference type="Pfam" id="PF00611">
    <property type="entry name" value="FCH"/>
    <property type="match status" value="1"/>
</dbReference>